<dbReference type="Pfam" id="PF00664">
    <property type="entry name" value="ABC_membrane"/>
    <property type="match status" value="2"/>
</dbReference>
<dbReference type="CDD" id="cd18580">
    <property type="entry name" value="ABC_6TM_ABCC_D2"/>
    <property type="match status" value="1"/>
</dbReference>
<dbReference type="SUPFAM" id="SSF90123">
    <property type="entry name" value="ABC transporter transmembrane region"/>
    <property type="match status" value="2"/>
</dbReference>
<dbReference type="GO" id="GO:0055085">
    <property type="term" value="P:transmembrane transport"/>
    <property type="evidence" value="ECO:0000318"/>
    <property type="project" value="GO_Central"/>
</dbReference>
<dbReference type="PROSITE" id="PS00211">
    <property type="entry name" value="ABC_TRANSPORTER_1"/>
    <property type="match status" value="1"/>
</dbReference>
<dbReference type="GO" id="GO:0016887">
    <property type="term" value="F:ATP hydrolysis activity"/>
    <property type="evidence" value="ECO:0007669"/>
    <property type="project" value="InterPro"/>
</dbReference>
<feature type="transmembrane region" description="Helical" evidence="14">
    <location>
        <begin position="535"/>
        <end position="557"/>
    </location>
</feature>
<comment type="subcellular location">
    <subcellularLocation>
        <location evidence="1">Membrane</location>
        <topology evidence="1">Multi-pass membrane protein</topology>
    </subcellularLocation>
</comment>
<feature type="transmembrane region" description="Helical" evidence="14">
    <location>
        <begin position="424"/>
        <end position="445"/>
    </location>
</feature>
<feature type="transmembrane region" description="Helical" evidence="14">
    <location>
        <begin position="1178"/>
        <end position="1201"/>
    </location>
</feature>
<dbReference type="EC" id="7.6.2.2" evidence="3"/>
<feature type="transmembrane region" description="Helical" evidence="14">
    <location>
        <begin position="35"/>
        <end position="53"/>
    </location>
</feature>
<reference evidence="17" key="1">
    <citation type="submission" date="2016-02" db="EMBL/GenBank/DDBJ databases">
        <title>WGS assembly of Manihot esculenta.</title>
        <authorList>
            <person name="Bredeson J.V."/>
            <person name="Prochnik S.E."/>
            <person name="Lyons J.B."/>
            <person name="Schmutz J."/>
            <person name="Grimwood J."/>
            <person name="Vrebalov J."/>
            <person name="Bart R.S."/>
            <person name="Amuge T."/>
            <person name="Ferguson M.E."/>
            <person name="Green R."/>
            <person name="Putnam N."/>
            <person name="Stites J."/>
            <person name="Rounsley S."/>
            <person name="Rokhsar D.S."/>
        </authorList>
    </citation>
    <scope>NUCLEOTIDE SEQUENCE [LARGE SCALE GENOMIC DNA]</scope>
    <source>
        <tissue evidence="17">Leaf</tissue>
    </source>
</reference>
<accession>A0A2C9WBI6</accession>
<feature type="transmembrane region" description="Helical" evidence="14">
    <location>
        <begin position="1056"/>
        <end position="1076"/>
    </location>
</feature>
<feature type="transmembrane region" description="Helical" evidence="14">
    <location>
        <begin position="1146"/>
        <end position="1166"/>
    </location>
</feature>
<dbReference type="GO" id="GO:0016020">
    <property type="term" value="C:membrane"/>
    <property type="evidence" value="ECO:0007669"/>
    <property type="project" value="UniProtKB-SubCell"/>
</dbReference>
<dbReference type="CDD" id="cd03250">
    <property type="entry name" value="ABCC_MRP_domain1"/>
    <property type="match status" value="1"/>
</dbReference>
<keyword evidence="11 14" id="KW-0472">Membrane</keyword>
<dbReference type="PROSITE" id="PS50893">
    <property type="entry name" value="ABC_TRANSPORTER_2"/>
    <property type="match status" value="2"/>
</dbReference>
<feature type="transmembrane region" description="Helical" evidence="14">
    <location>
        <begin position="918"/>
        <end position="942"/>
    </location>
</feature>
<dbReference type="InterPro" id="IPR056228">
    <property type="entry name" value="ABCC10-like_N"/>
</dbReference>
<evidence type="ECO:0000256" key="9">
    <source>
        <dbReference type="ARBA" id="ARBA00022967"/>
    </source>
</evidence>
<dbReference type="GO" id="GO:0008559">
    <property type="term" value="F:ABC-type xenobiotic transporter activity"/>
    <property type="evidence" value="ECO:0007669"/>
    <property type="project" value="UniProtKB-EC"/>
</dbReference>
<dbReference type="FunFam" id="3.40.50.300:FF:000169">
    <property type="entry name" value="ABC transporter C family member 3"/>
    <property type="match status" value="1"/>
</dbReference>
<dbReference type="FunFam" id="3.40.50.300:FF:000508">
    <property type="entry name" value="ABC transporter C family member 5"/>
    <property type="match status" value="1"/>
</dbReference>
<dbReference type="InterPro" id="IPR027417">
    <property type="entry name" value="P-loop_NTPase"/>
</dbReference>
<feature type="domain" description="ABC transporter" evidence="15">
    <location>
        <begin position="627"/>
        <end position="849"/>
    </location>
</feature>
<evidence type="ECO:0000313" key="17">
    <source>
        <dbReference type="EMBL" id="OAY56406.1"/>
    </source>
</evidence>
<evidence type="ECO:0000256" key="1">
    <source>
        <dbReference type="ARBA" id="ARBA00004141"/>
    </source>
</evidence>
<comment type="similarity">
    <text evidence="2">Belongs to the ABC transporter superfamily. ABCC family. Conjugate transporter (TC 3.A.1.208) subfamily.</text>
</comment>
<feature type="domain" description="ABC transmembrane type-1" evidence="16">
    <location>
        <begin position="311"/>
        <end position="591"/>
    </location>
</feature>
<dbReference type="InterPro" id="IPR017871">
    <property type="entry name" value="ABC_transporter-like_CS"/>
</dbReference>
<dbReference type="InterPro" id="IPR003439">
    <property type="entry name" value="ABC_transporter-like_ATP-bd"/>
</dbReference>
<organism evidence="17">
    <name type="scientific">Manihot esculenta</name>
    <name type="common">Cassava</name>
    <name type="synonym">Jatropha manihot</name>
    <dbReference type="NCBI Taxonomy" id="3983"/>
    <lineage>
        <taxon>Eukaryota</taxon>
        <taxon>Viridiplantae</taxon>
        <taxon>Streptophyta</taxon>
        <taxon>Embryophyta</taxon>
        <taxon>Tracheophyta</taxon>
        <taxon>Spermatophyta</taxon>
        <taxon>Magnoliopsida</taxon>
        <taxon>eudicotyledons</taxon>
        <taxon>Gunneridae</taxon>
        <taxon>Pentapetalae</taxon>
        <taxon>rosids</taxon>
        <taxon>fabids</taxon>
        <taxon>Malpighiales</taxon>
        <taxon>Euphorbiaceae</taxon>
        <taxon>Crotonoideae</taxon>
        <taxon>Manihoteae</taxon>
        <taxon>Manihot</taxon>
    </lineage>
</organism>
<evidence type="ECO:0000256" key="5">
    <source>
        <dbReference type="ARBA" id="ARBA00022692"/>
    </source>
</evidence>
<evidence type="ECO:0000256" key="12">
    <source>
        <dbReference type="ARBA" id="ARBA00034018"/>
    </source>
</evidence>
<dbReference type="Gene3D" id="3.40.50.300">
    <property type="entry name" value="P-loop containing nucleotide triphosphate hydrolases"/>
    <property type="match status" value="2"/>
</dbReference>
<evidence type="ECO:0000259" key="16">
    <source>
        <dbReference type="PROSITE" id="PS50929"/>
    </source>
</evidence>
<dbReference type="Pfam" id="PF24358">
    <property type="entry name" value="ABCC10_N"/>
    <property type="match status" value="1"/>
</dbReference>
<evidence type="ECO:0000256" key="4">
    <source>
        <dbReference type="ARBA" id="ARBA00022448"/>
    </source>
</evidence>
<keyword evidence="4" id="KW-0813">Transport</keyword>
<dbReference type="CDD" id="cd03244">
    <property type="entry name" value="ABCC_MRP_domain2"/>
    <property type="match status" value="1"/>
</dbReference>
<dbReference type="InterPro" id="IPR044746">
    <property type="entry name" value="ABCC_6TM_D1"/>
</dbReference>
<comment type="catalytic activity">
    <reaction evidence="12">
        <text>ATP + H2O + xenobioticSide 1 = ADP + phosphate + xenobioticSide 2.</text>
        <dbReference type="EC" id="7.6.2.2"/>
    </reaction>
</comment>
<evidence type="ECO:0000256" key="14">
    <source>
        <dbReference type="SAM" id="Phobius"/>
    </source>
</evidence>
<evidence type="ECO:0000256" key="2">
    <source>
        <dbReference type="ARBA" id="ARBA00009726"/>
    </source>
</evidence>
<dbReference type="PANTHER" id="PTHR24223:SF263">
    <property type="entry name" value="ABC-TYPE XENOBIOTIC TRANSPORTER"/>
    <property type="match status" value="1"/>
</dbReference>
<dbReference type="InterPro" id="IPR003593">
    <property type="entry name" value="AAA+_ATPase"/>
</dbReference>
<keyword evidence="5 14" id="KW-0812">Transmembrane</keyword>
<feature type="domain" description="ABC transporter" evidence="15">
    <location>
        <begin position="1235"/>
        <end position="1469"/>
    </location>
</feature>
<evidence type="ECO:0000256" key="3">
    <source>
        <dbReference type="ARBA" id="ARBA00012191"/>
    </source>
</evidence>
<dbReference type="FunFam" id="1.20.1560.10:FF:000002">
    <property type="entry name" value="ABC transporter C family member 5"/>
    <property type="match status" value="1"/>
</dbReference>
<protein>
    <recommendedName>
        <fullName evidence="3">ABC-type xenobiotic transporter</fullName>
        <ecNumber evidence="3">7.6.2.2</ecNumber>
    </recommendedName>
</protein>
<feature type="transmembrane region" description="Helical" evidence="14">
    <location>
        <begin position="109"/>
        <end position="129"/>
    </location>
</feature>
<dbReference type="Pfam" id="PF00005">
    <property type="entry name" value="ABC_tran"/>
    <property type="match status" value="2"/>
</dbReference>
<dbReference type="InterPro" id="IPR050173">
    <property type="entry name" value="ABC_transporter_C-like"/>
</dbReference>
<dbReference type="FunFam" id="1.20.1560.10:FF:000003">
    <property type="entry name" value="ABC transporter C family member 10"/>
    <property type="match status" value="1"/>
</dbReference>
<sequence>MEKGFWNVFCNGSECSTDGKCASGFYELINPYSCINHTVIISVDILILLISIYKLMSRKTVEAPSQSLRFSPLLCVSAIFNGFLGLVYLGLGIWIIVEKLVKDHSVVLMHGWPVMLFQGFTWLLLNLIVSQQKLFLPHAGAVKFCSIIAFLLSGFIGILSLWEAIMDKALWVQLILEFLSFTGAMLFIFCCFKGHTYSSTDSGNDNDASYKPLPSKEANATDEMSSNENVTPFAKSGLFSQLSFWWLNPLMKKGKEKILDDADIPVLRQADQAKTCYLAYLKQMRRQKNKGSSESPSVLSVIISLHRREILISGLFALIRVLIRSSSPLFLKAFIEVFQGNKALSYESYALTVGLFLAKCLESLSERQWHFRTRLIGIQVRSMLSAAIYQKQLRLSNAAKVTYSSGEVVHYVTADAYRIGEFPYWFHQIWTTSVQLCLTLAIVYYTVGLATVAFVIAMIVVVLAGYPFIKFQVKYHRKLMAAQDKMLMAITEALANMKILKLYAWETHFKNHIDGVRKEETQWISGVLMQKAYHLILFWSYPVHVPAITFWICYFLGIPLSASSVFTFMSSLQNVQEPIRVIPDVVGIFIEAKVSLDRIVKFLEAPELNKNARKKFSSKELNQSIFIRATEISWETDLSTKATLRNINLVVKAGEKVAICGEVGSGKSTLLAAVLGEVSKVDGTVQVYGKIAYVSQTAWIQSGTIQENILFGSEMDPIRYHDVLKRCSLVKDLEMLPYGDLTQIGERGVNLSGGQKQRIQLARSLYQDADIYLLDDPFSAVDAHTATSLFNEYVLSALSQKTVLLVTHQVDFLPAFNYILLMSAGKIKREANYDQLFASSKEFQDLVKAHKNIVGYESQVDHPSQRSATTAKGEIQEIHVKEQLIESLGDQLIKQEEKETGDAGFKPYLQYLSHGKGFLYFCLSNISHIMFVLGQMAQNYWFAANIQNTRVSRILLLGVYTIIGCVVEIFLLFRFFPIVLLGCGASKSIFSTLLSSIFRAPISFYDSTPLGRILSRVSSDLSIIDLDVAFKISFTLGTTIIACSNFAVLILLTWPVVFVIIPIIYLSIRLQGCYFASTKELMRINGTTKSSVASHLAESIAGAMTIRAFGQEERFFSKNLDLIDRNASPYFHNFSASEWLILRLELLSAIVLSCSTFAMALLHLGASDSGFIGMNLSYGLSLNILLVMSIQSQCMLSNLIISVERLEQYMHIPSEAPEVIESNRPEPNWPAFGKVEICNLKVRYRPNAPQVLQGINCTIEGGQKIGIVGRTGSGKTTLISALFRLVEPTEGKIMIDDLNISTIGLHDLRSHVAIIPQDPTLFVGSVRYNLDPLSKHTDQEIWEVLEKCHLRATIQEKGEGLNSLVAQDGSNWSLGQRQLFCLGRALVKRSRILVLDEATASLDNATDSIIQKTIRTEFADCTVLTVAHRIPTVMDCDMVLAISDGKLAEYDEPLKLMNKEGSLFGQLVKEYWSRTTYSSSRSQD</sequence>
<evidence type="ECO:0000256" key="7">
    <source>
        <dbReference type="ARBA" id="ARBA00022741"/>
    </source>
</evidence>
<feature type="transmembrane region" description="Helical" evidence="14">
    <location>
        <begin position="451"/>
        <end position="469"/>
    </location>
</feature>
<evidence type="ECO:0000256" key="8">
    <source>
        <dbReference type="ARBA" id="ARBA00022840"/>
    </source>
</evidence>
<evidence type="ECO:0000256" key="6">
    <source>
        <dbReference type="ARBA" id="ARBA00022737"/>
    </source>
</evidence>
<dbReference type="InterPro" id="IPR011527">
    <property type="entry name" value="ABC1_TM_dom"/>
</dbReference>
<dbReference type="GO" id="GO:0005524">
    <property type="term" value="F:ATP binding"/>
    <property type="evidence" value="ECO:0007669"/>
    <property type="project" value="UniProtKB-KW"/>
</dbReference>
<dbReference type="EMBL" id="CM004388">
    <property type="protein sequence ID" value="OAY56406.1"/>
    <property type="molecule type" value="Genomic_DNA"/>
</dbReference>
<keyword evidence="9" id="KW-1278">Translocase</keyword>
<feature type="region of interest" description="Disordered" evidence="13">
    <location>
        <begin position="201"/>
        <end position="224"/>
    </location>
</feature>
<dbReference type="InterPro" id="IPR044726">
    <property type="entry name" value="ABCC_6TM_D2"/>
</dbReference>
<feature type="transmembrane region" description="Helical" evidence="14">
    <location>
        <begin position="73"/>
        <end position="97"/>
    </location>
</feature>
<evidence type="ECO:0000256" key="11">
    <source>
        <dbReference type="ARBA" id="ARBA00023136"/>
    </source>
</evidence>
<evidence type="ECO:0000256" key="10">
    <source>
        <dbReference type="ARBA" id="ARBA00022989"/>
    </source>
</evidence>
<dbReference type="SMART" id="SM00382">
    <property type="entry name" value="AAA"/>
    <property type="match status" value="2"/>
</dbReference>
<dbReference type="CDD" id="cd18579">
    <property type="entry name" value="ABC_6TM_ABCC_D1"/>
    <property type="match status" value="1"/>
</dbReference>
<keyword evidence="8" id="KW-0067">ATP-binding</keyword>
<evidence type="ECO:0000259" key="15">
    <source>
        <dbReference type="PROSITE" id="PS50893"/>
    </source>
</evidence>
<feature type="transmembrane region" description="Helical" evidence="14">
    <location>
        <begin position="141"/>
        <end position="165"/>
    </location>
</feature>
<feature type="domain" description="ABC transmembrane type-1" evidence="16">
    <location>
        <begin position="929"/>
        <end position="1205"/>
    </location>
</feature>
<dbReference type="SUPFAM" id="SSF52540">
    <property type="entry name" value="P-loop containing nucleoside triphosphate hydrolases"/>
    <property type="match status" value="2"/>
</dbReference>
<name>A0A2C9WBI6_MANES</name>
<proteinExistence type="inferred from homology"/>
<evidence type="ECO:0000256" key="13">
    <source>
        <dbReference type="SAM" id="MobiDB-lite"/>
    </source>
</evidence>
<dbReference type="PROSITE" id="PS50929">
    <property type="entry name" value="ABC_TM1F"/>
    <property type="match status" value="2"/>
</dbReference>
<dbReference type="InterPro" id="IPR036640">
    <property type="entry name" value="ABC1_TM_sf"/>
</dbReference>
<keyword evidence="6" id="KW-0677">Repeat</keyword>
<gene>
    <name evidence="17" type="ORF">MANES_02G013700</name>
</gene>
<dbReference type="GO" id="GO:0140359">
    <property type="term" value="F:ABC-type transporter activity"/>
    <property type="evidence" value="ECO:0000318"/>
    <property type="project" value="GO_Central"/>
</dbReference>
<feature type="transmembrane region" description="Helical" evidence="14">
    <location>
        <begin position="171"/>
        <end position="192"/>
    </location>
</feature>
<dbReference type="Gene3D" id="1.20.1560.10">
    <property type="entry name" value="ABC transporter type 1, transmembrane domain"/>
    <property type="match status" value="2"/>
</dbReference>
<keyword evidence="10 14" id="KW-1133">Transmembrane helix</keyword>
<keyword evidence="7" id="KW-0547">Nucleotide-binding</keyword>
<feature type="transmembrane region" description="Helical" evidence="14">
    <location>
        <begin position="954"/>
        <end position="976"/>
    </location>
</feature>
<dbReference type="STRING" id="3983.A0A2C9WBI6"/>
<dbReference type="PANTHER" id="PTHR24223">
    <property type="entry name" value="ATP-BINDING CASSETTE SUB-FAMILY C"/>
    <property type="match status" value="1"/>
</dbReference>